<evidence type="ECO:0000313" key="1">
    <source>
        <dbReference type="EMBL" id="PHT28396.1"/>
    </source>
</evidence>
<keyword evidence="2" id="KW-1185">Reference proteome</keyword>
<gene>
    <name evidence="1" type="ORF">CQW23_32021</name>
</gene>
<dbReference type="Gene3D" id="1.20.5.4130">
    <property type="match status" value="1"/>
</dbReference>
<sequence length="143" mass="15707">MVQDTRHGQGLGSGRDKTLVVKTTSRARGVFTIMEREYNVGDNSLNFVFKADSAPASKDHLAFASLLQIAVQLVIIAKDKNKNTVDMAPASVASLMRTIESLLTSNSPMRSLFCDHREEFCALHKKVSSLEVFVFAGSICQEL</sequence>
<proteinExistence type="predicted"/>
<protein>
    <submittedName>
        <fullName evidence="1">Uncharacterized protein</fullName>
    </submittedName>
</protein>
<accession>A0A2G2V5Y3</accession>
<evidence type="ECO:0000313" key="2">
    <source>
        <dbReference type="Proteomes" id="UP000224567"/>
    </source>
</evidence>
<reference evidence="1 2" key="1">
    <citation type="journal article" date="2017" name="Genome Biol.">
        <title>New reference genome sequences of hot pepper reveal the massive evolution of plant disease-resistance genes by retroduplication.</title>
        <authorList>
            <person name="Kim S."/>
            <person name="Park J."/>
            <person name="Yeom S.I."/>
            <person name="Kim Y.M."/>
            <person name="Seo E."/>
            <person name="Kim K.T."/>
            <person name="Kim M.S."/>
            <person name="Lee J.M."/>
            <person name="Cheong K."/>
            <person name="Shin H.S."/>
            <person name="Kim S.B."/>
            <person name="Han K."/>
            <person name="Lee J."/>
            <person name="Park M."/>
            <person name="Lee H.A."/>
            <person name="Lee H.Y."/>
            <person name="Lee Y."/>
            <person name="Oh S."/>
            <person name="Lee J.H."/>
            <person name="Choi E."/>
            <person name="Choi E."/>
            <person name="Lee S.E."/>
            <person name="Jeon J."/>
            <person name="Kim H."/>
            <person name="Choi G."/>
            <person name="Song H."/>
            <person name="Lee J."/>
            <person name="Lee S.C."/>
            <person name="Kwon J.K."/>
            <person name="Lee H.Y."/>
            <person name="Koo N."/>
            <person name="Hong Y."/>
            <person name="Kim R.W."/>
            <person name="Kang W.H."/>
            <person name="Huh J.H."/>
            <person name="Kang B.C."/>
            <person name="Yang T.J."/>
            <person name="Lee Y.H."/>
            <person name="Bennetzen J.L."/>
            <person name="Choi D."/>
        </authorList>
    </citation>
    <scope>NUCLEOTIDE SEQUENCE [LARGE SCALE GENOMIC DNA]</scope>
    <source>
        <strain evidence="2">cv. PBC81</strain>
    </source>
</reference>
<dbReference type="AlphaFoldDB" id="A0A2G2V5Y3"/>
<dbReference type="Proteomes" id="UP000224567">
    <property type="component" value="Unassembled WGS sequence"/>
</dbReference>
<comment type="caution">
    <text evidence="1">The sequence shown here is derived from an EMBL/GenBank/DDBJ whole genome shotgun (WGS) entry which is preliminary data.</text>
</comment>
<reference evidence="2" key="2">
    <citation type="journal article" date="2017" name="J. Anim. Genet.">
        <title>Multiple reference genome sequences of hot pepper reveal the massive evolution of plant disease resistance genes by retroduplication.</title>
        <authorList>
            <person name="Kim S."/>
            <person name="Park J."/>
            <person name="Yeom S.-I."/>
            <person name="Kim Y.-M."/>
            <person name="Seo E."/>
            <person name="Kim K.-T."/>
            <person name="Kim M.-S."/>
            <person name="Lee J.M."/>
            <person name="Cheong K."/>
            <person name="Shin H.-S."/>
            <person name="Kim S.-B."/>
            <person name="Han K."/>
            <person name="Lee J."/>
            <person name="Park M."/>
            <person name="Lee H.-A."/>
            <person name="Lee H.-Y."/>
            <person name="Lee Y."/>
            <person name="Oh S."/>
            <person name="Lee J.H."/>
            <person name="Choi E."/>
            <person name="Choi E."/>
            <person name="Lee S.E."/>
            <person name="Jeon J."/>
            <person name="Kim H."/>
            <person name="Choi G."/>
            <person name="Song H."/>
            <person name="Lee J."/>
            <person name="Lee S.-C."/>
            <person name="Kwon J.-K."/>
            <person name="Lee H.-Y."/>
            <person name="Koo N."/>
            <person name="Hong Y."/>
            <person name="Kim R.W."/>
            <person name="Kang W.-H."/>
            <person name="Huh J.H."/>
            <person name="Kang B.-C."/>
            <person name="Yang T.-J."/>
            <person name="Lee Y.-H."/>
            <person name="Bennetzen J.L."/>
            <person name="Choi D."/>
        </authorList>
    </citation>
    <scope>NUCLEOTIDE SEQUENCE [LARGE SCALE GENOMIC DNA]</scope>
    <source>
        <strain evidence="2">cv. PBC81</strain>
    </source>
</reference>
<dbReference type="EMBL" id="MLFT02000223">
    <property type="protein sequence ID" value="PHT28396.1"/>
    <property type="molecule type" value="Genomic_DNA"/>
</dbReference>
<organism evidence="1 2">
    <name type="scientific">Capsicum baccatum</name>
    <name type="common">Peruvian pepper</name>
    <dbReference type="NCBI Taxonomy" id="33114"/>
    <lineage>
        <taxon>Eukaryota</taxon>
        <taxon>Viridiplantae</taxon>
        <taxon>Streptophyta</taxon>
        <taxon>Embryophyta</taxon>
        <taxon>Tracheophyta</taxon>
        <taxon>Spermatophyta</taxon>
        <taxon>Magnoliopsida</taxon>
        <taxon>eudicotyledons</taxon>
        <taxon>Gunneridae</taxon>
        <taxon>Pentapetalae</taxon>
        <taxon>asterids</taxon>
        <taxon>lamiids</taxon>
        <taxon>Solanales</taxon>
        <taxon>Solanaceae</taxon>
        <taxon>Solanoideae</taxon>
        <taxon>Capsiceae</taxon>
        <taxon>Capsicum</taxon>
    </lineage>
</organism>
<name>A0A2G2V5Y3_CAPBA</name>